<keyword evidence="3" id="KW-1185">Reference proteome</keyword>
<gene>
    <name evidence="2" type="ORF">E2C01_073255</name>
</gene>
<evidence type="ECO:0000313" key="3">
    <source>
        <dbReference type="Proteomes" id="UP000324222"/>
    </source>
</evidence>
<name>A0A5B7ICV1_PORTR</name>
<dbReference type="AlphaFoldDB" id="A0A5B7ICV1"/>
<accession>A0A5B7ICV1</accession>
<sequence length="62" mass="7020">MPNRHARSSGQGFTKQPVFLPNSQRPHSSKLIFCSACPFLTPDNSIRRREVSHASSPKGWFH</sequence>
<evidence type="ECO:0000256" key="1">
    <source>
        <dbReference type="SAM" id="MobiDB-lite"/>
    </source>
</evidence>
<organism evidence="2 3">
    <name type="scientific">Portunus trituberculatus</name>
    <name type="common">Swimming crab</name>
    <name type="synonym">Neptunus trituberculatus</name>
    <dbReference type="NCBI Taxonomy" id="210409"/>
    <lineage>
        <taxon>Eukaryota</taxon>
        <taxon>Metazoa</taxon>
        <taxon>Ecdysozoa</taxon>
        <taxon>Arthropoda</taxon>
        <taxon>Crustacea</taxon>
        <taxon>Multicrustacea</taxon>
        <taxon>Malacostraca</taxon>
        <taxon>Eumalacostraca</taxon>
        <taxon>Eucarida</taxon>
        <taxon>Decapoda</taxon>
        <taxon>Pleocyemata</taxon>
        <taxon>Brachyura</taxon>
        <taxon>Eubrachyura</taxon>
        <taxon>Portunoidea</taxon>
        <taxon>Portunidae</taxon>
        <taxon>Portuninae</taxon>
        <taxon>Portunus</taxon>
    </lineage>
</organism>
<feature type="region of interest" description="Disordered" evidence="1">
    <location>
        <begin position="1"/>
        <end position="24"/>
    </location>
</feature>
<evidence type="ECO:0000313" key="2">
    <source>
        <dbReference type="EMBL" id="MPC78758.1"/>
    </source>
</evidence>
<dbReference type="Proteomes" id="UP000324222">
    <property type="component" value="Unassembled WGS sequence"/>
</dbReference>
<protein>
    <submittedName>
        <fullName evidence="2">Uncharacterized protein</fullName>
    </submittedName>
</protein>
<dbReference type="EMBL" id="VSRR010049290">
    <property type="protein sequence ID" value="MPC78758.1"/>
    <property type="molecule type" value="Genomic_DNA"/>
</dbReference>
<reference evidence="2 3" key="1">
    <citation type="submission" date="2019-05" db="EMBL/GenBank/DDBJ databases">
        <title>Another draft genome of Portunus trituberculatus and its Hox gene families provides insights of decapod evolution.</title>
        <authorList>
            <person name="Jeong J.-H."/>
            <person name="Song I."/>
            <person name="Kim S."/>
            <person name="Choi T."/>
            <person name="Kim D."/>
            <person name="Ryu S."/>
            <person name="Kim W."/>
        </authorList>
    </citation>
    <scope>NUCLEOTIDE SEQUENCE [LARGE SCALE GENOMIC DNA]</scope>
    <source>
        <tissue evidence="2">Muscle</tissue>
    </source>
</reference>
<comment type="caution">
    <text evidence="2">The sequence shown here is derived from an EMBL/GenBank/DDBJ whole genome shotgun (WGS) entry which is preliminary data.</text>
</comment>
<proteinExistence type="predicted"/>